<name>A0A182T256_9DIPT</name>
<feature type="compositionally biased region" description="Low complexity" evidence="1">
    <location>
        <begin position="140"/>
        <end position="156"/>
    </location>
</feature>
<keyword evidence="3" id="KW-1185">Reference proteome</keyword>
<feature type="region of interest" description="Disordered" evidence="1">
    <location>
        <begin position="172"/>
        <end position="274"/>
    </location>
</feature>
<feature type="compositionally biased region" description="Acidic residues" evidence="1">
    <location>
        <begin position="257"/>
        <end position="274"/>
    </location>
</feature>
<feature type="compositionally biased region" description="Acidic residues" evidence="1">
    <location>
        <begin position="56"/>
        <end position="72"/>
    </location>
</feature>
<feature type="region of interest" description="Disordered" evidence="1">
    <location>
        <begin position="1"/>
        <end position="41"/>
    </location>
</feature>
<reference evidence="3" key="1">
    <citation type="submission" date="2013-09" db="EMBL/GenBank/DDBJ databases">
        <title>The Genome Sequence of Anopheles maculatus species B.</title>
        <authorList>
            <consortium name="The Broad Institute Genomics Platform"/>
            <person name="Neafsey D.E."/>
            <person name="Besansky N."/>
            <person name="Howell P."/>
            <person name="Walton C."/>
            <person name="Young S.K."/>
            <person name="Zeng Q."/>
            <person name="Gargeya S."/>
            <person name="Fitzgerald M."/>
            <person name="Haas B."/>
            <person name="Abouelleil A."/>
            <person name="Allen A.W."/>
            <person name="Alvarado L."/>
            <person name="Arachchi H.M."/>
            <person name="Berlin A.M."/>
            <person name="Chapman S.B."/>
            <person name="Gainer-Dewar J."/>
            <person name="Goldberg J."/>
            <person name="Griggs A."/>
            <person name="Gujja S."/>
            <person name="Hansen M."/>
            <person name="Howarth C."/>
            <person name="Imamovic A."/>
            <person name="Ireland A."/>
            <person name="Larimer J."/>
            <person name="McCowan C."/>
            <person name="Murphy C."/>
            <person name="Pearson M."/>
            <person name="Poon T.W."/>
            <person name="Priest M."/>
            <person name="Roberts A."/>
            <person name="Saif S."/>
            <person name="Shea T."/>
            <person name="Sisk P."/>
            <person name="Sykes S."/>
            <person name="Wortman J."/>
            <person name="Nusbaum C."/>
            <person name="Birren B."/>
        </authorList>
    </citation>
    <scope>NUCLEOTIDE SEQUENCE [LARGE SCALE GENOMIC DNA]</scope>
    <source>
        <strain evidence="3">maculatus3</strain>
    </source>
</reference>
<dbReference type="EnsemblMetazoa" id="AMAM018107-RA">
    <property type="protein sequence ID" value="AMAM018107-PA"/>
    <property type="gene ID" value="AMAM018107"/>
</dbReference>
<dbReference type="VEuPathDB" id="VectorBase:AMAM018107"/>
<sequence>MSPAARMDGQENVEEMDLGSPVLTPPPVVPSSLLSPSPSPISWRSWSVAISTASSDEFEYDNYADDDDDDDNASDRSGPAANRPTGPRRPKQLPLPVSPFDFASIAAPARPKSSKVSSAGRKPVGGKRGKSPAVSGTDRVSPTSTVGSSSSAPGSTVIRLVPASVDIFQTLLDLGPGPRSRSSSTGNANGGGSISGGSSLTIGGSNGVGTARSERSFGMPTPTEQAQAMGSGTGGTAGGGEDSENRPMASLAVPELTDNDLTGDETEDELEDELENAEAGLLNLARLGCRVQFARTVVDNERGVGADGSGPGPSSAARM</sequence>
<feature type="compositionally biased region" description="Gly residues" evidence="1">
    <location>
        <begin position="231"/>
        <end position="240"/>
    </location>
</feature>
<evidence type="ECO:0000313" key="3">
    <source>
        <dbReference type="Proteomes" id="UP000075901"/>
    </source>
</evidence>
<feature type="region of interest" description="Disordered" evidence="1">
    <location>
        <begin position="56"/>
        <end position="156"/>
    </location>
</feature>
<organism evidence="2 3">
    <name type="scientific">Anopheles maculatus</name>
    <dbReference type="NCBI Taxonomy" id="74869"/>
    <lineage>
        <taxon>Eukaryota</taxon>
        <taxon>Metazoa</taxon>
        <taxon>Ecdysozoa</taxon>
        <taxon>Arthropoda</taxon>
        <taxon>Hexapoda</taxon>
        <taxon>Insecta</taxon>
        <taxon>Pterygota</taxon>
        <taxon>Neoptera</taxon>
        <taxon>Endopterygota</taxon>
        <taxon>Diptera</taxon>
        <taxon>Nematocera</taxon>
        <taxon>Culicoidea</taxon>
        <taxon>Culicidae</taxon>
        <taxon>Anophelinae</taxon>
        <taxon>Anopheles</taxon>
        <taxon>Anopheles maculatus group</taxon>
    </lineage>
</organism>
<protein>
    <submittedName>
        <fullName evidence="2">Uncharacterized protein</fullName>
    </submittedName>
</protein>
<feature type="region of interest" description="Disordered" evidence="1">
    <location>
        <begin position="300"/>
        <end position="319"/>
    </location>
</feature>
<accession>A0A182T256</accession>
<evidence type="ECO:0000313" key="2">
    <source>
        <dbReference type="EnsemblMetazoa" id="AMAM018107-PA"/>
    </source>
</evidence>
<evidence type="ECO:0000256" key="1">
    <source>
        <dbReference type="SAM" id="MobiDB-lite"/>
    </source>
</evidence>
<dbReference type="Proteomes" id="UP000075901">
    <property type="component" value="Unassembled WGS sequence"/>
</dbReference>
<feature type="compositionally biased region" description="Low complexity" evidence="1">
    <location>
        <begin position="175"/>
        <end position="187"/>
    </location>
</feature>
<proteinExistence type="predicted"/>
<reference evidence="2" key="2">
    <citation type="submission" date="2020-05" db="UniProtKB">
        <authorList>
            <consortium name="EnsemblMetazoa"/>
        </authorList>
    </citation>
    <scope>IDENTIFICATION</scope>
    <source>
        <strain evidence="2">maculatus3</strain>
    </source>
</reference>
<dbReference type="AlphaFoldDB" id="A0A182T256"/>